<proteinExistence type="predicted"/>
<gene>
    <name evidence="4" type="ORF">Achr_6080</name>
</gene>
<feature type="chain" id="PRO_5002185133" evidence="2">
    <location>
        <begin position="18"/>
        <end position="203"/>
    </location>
</feature>
<reference evidence="4 5" key="1">
    <citation type="journal article" date="2015" name="PLoS ONE">
        <title>Azotobacter Genomes: The Genome of Azotobacter chroococcum NCIMB 8003 (ATCC 4412).</title>
        <authorList>
            <person name="Robson R.L."/>
            <person name="Jones R."/>
            <person name="Robson R.M."/>
            <person name="Schwartz A."/>
            <person name="Richardson T.H."/>
        </authorList>
    </citation>
    <scope>NUCLEOTIDE SEQUENCE [LARGE SCALE GENOMIC DNA]</scope>
    <source>
        <strain evidence="4 5">NCIMB 8003</strain>
    </source>
</reference>
<evidence type="ECO:0000256" key="1">
    <source>
        <dbReference type="SAM" id="MobiDB-lite"/>
    </source>
</evidence>
<evidence type="ECO:0000313" key="5">
    <source>
        <dbReference type="Proteomes" id="UP000068210"/>
    </source>
</evidence>
<feature type="region of interest" description="Disordered" evidence="1">
    <location>
        <begin position="31"/>
        <end position="67"/>
    </location>
</feature>
<protein>
    <submittedName>
        <fullName evidence="4">Penicillin-Binding Protein C-terminus Family</fullName>
    </submittedName>
</protein>
<dbReference type="Proteomes" id="UP000068210">
    <property type="component" value="Chromosome"/>
</dbReference>
<dbReference type="AlphaFoldDB" id="A0A0C4WPM2"/>
<accession>A0A0C4WPM2</accession>
<dbReference type="RefSeq" id="WP_039801751.1">
    <property type="nucleotide sequence ID" value="NZ_CP010415.1"/>
</dbReference>
<dbReference type="Pfam" id="PF13511">
    <property type="entry name" value="DUF4124"/>
    <property type="match status" value="1"/>
</dbReference>
<evidence type="ECO:0000313" key="4">
    <source>
        <dbReference type="EMBL" id="AJE20107.1"/>
    </source>
</evidence>
<dbReference type="KEGG" id="acx:Achr_6080"/>
<organism evidence="4 5">
    <name type="scientific">Azotobacter chroococcum NCIMB 8003</name>
    <dbReference type="NCBI Taxonomy" id="1328314"/>
    <lineage>
        <taxon>Bacteria</taxon>
        <taxon>Pseudomonadati</taxon>
        <taxon>Pseudomonadota</taxon>
        <taxon>Gammaproteobacteria</taxon>
        <taxon>Pseudomonadales</taxon>
        <taxon>Pseudomonadaceae</taxon>
        <taxon>Azotobacter</taxon>
    </lineage>
</organism>
<dbReference type="STRING" id="1328314.Achr_6080"/>
<dbReference type="HOGENOM" id="CLU_110739_0_0_6"/>
<feature type="compositionally biased region" description="Pro residues" evidence="1">
    <location>
        <begin position="51"/>
        <end position="60"/>
    </location>
</feature>
<keyword evidence="5" id="KW-1185">Reference proteome</keyword>
<sequence length="203" mass="22126">MRILPLCLALLAFPAAAEIYSYVDAQGNRVFTDRPQDGAPALRLSPTNRMPSPPAPPPAAEKPAPRAKKPGYRWLRIVDPAPDATLRDSGTLTVTAASEPGLHPGHSYRLQLDGAATGPGGPQSVFSLNDLERGTHLLAVEILDAEGRTLEQTPEQAIHVKRPSLIQKRLARPCKIADYGVRPECLPKDRPPQRRDIPYVPFL</sequence>
<evidence type="ECO:0000259" key="3">
    <source>
        <dbReference type="Pfam" id="PF13511"/>
    </source>
</evidence>
<evidence type="ECO:0000256" key="2">
    <source>
        <dbReference type="SAM" id="SignalP"/>
    </source>
</evidence>
<feature type="signal peptide" evidence="2">
    <location>
        <begin position="1"/>
        <end position="17"/>
    </location>
</feature>
<dbReference type="EMBL" id="CP010415">
    <property type="protein sequence ID" value="AJE20107.1"/>
    <property type="molecule type" value="Genomic_DNA"/>
</dbReference>
<feature type="domain" description="DUF4124" evidence="3">
    <location>
        <begin position="6"/>
        <end position="60"/>
    </location>
</feature>
<dbReference type="InterPro" id="IPR025392">
    <property type="entry name" value="DUF4124"/>
</dbReference>
<keyword evidence="2" id="KW-0732">Signal</keyword>
<name>A0A0C4WPM2_9GAMM</name>